<dbReference type="GO" id="GO:0071479">
    <property type="term" value="P:cellular response to ionizing radiation"/>
    <property type="evidence" value="ECO:0007669"/>
    <property type="project" value="TreeGrafter"/>
</dbReference>
<comment type="caution">
    <text evidence="7">The sequence shown here is derived from an EMBL/GenBank/DDBJ whole genome shotgun (WGS) entry which is preliminary data.</text>
</comment>
<comment type="similarity">
    <text evidence="1">Belongs to the rad9 family.</text>
</comment>
<dbReference type="GO" id="GO:0030896">
    <property type="term" value="C:checkpoint clamp complex"/>
    <property type="evidence" value="ECO:0007669"/>
    <property type="project" value="InterPro"/>
</dbReference>
<dbReference type="InterPro" id="IPR046938">
    <property type="entry name" value="DNA_clamp_sf"/>
</dbReference>
<dbReference type="PANTHER" id="PTHR15237:SF2">
    <property type="entry name" value="CELL CYCLE CHECKPOINT CONTROL PROTEIN RAD9B"/>
    <property type="match status" value="1"/>
</dbReference>
<evidence type="ECO:0000313" key="8">
    <source>
        <dbReference type="Proteomes" id="UP000308365"/>
    </source>
</evidence>
<dbReference type="PANTHER" id="PTHR15237">
    <property type="entry name" value="DNA REPAIR PROTEIN RAD9"/>
    <property type="match status" value="1"/>
</dbReference>
<evidence type="ECO:0000313" key="7">
    <source>
        <dbReference type="EMBL" id="TKC50268.1"/>
    </source>
</evidence>
<dbReference type="FunFam" id="3.70.10.10:FF:000008">
    <property type="entry name" value="Cell cycle checkpoint control protein"/>
    <property type="match status" value="1"/>
</dbReference>
<dbReference type="GO" id="GO:0006281">
    <property type="term" value="P:DNA repair"/>
    <property type="evidence" value="ECO:0007669"/>
    <property type="project" value="InterPro"/>
</dbReference>
<gene>
    <name evidence="7" type="ORF">EI555_000761</name>
</gene>
<evidence type="ECO:0000256" key="2">
    <source>
        <dbReference type="ARBA" id="ARBA00022553"/>
    </source>
</evidence>
<accession>A0A4U1FK22</accession>
<feature type="region of interest" description="Disordered" evidence="6">
    <location>
        <begin position="401"/>
        <end position="436"/>
    </location>
</feature>
<keyword evidence="2" id="KW-0597">Phosphoprotein</keyword>
<comment type="subunit">
    <text evidence="3">Interacts with HUS1, HUS1B, RAD1, RAD9A and RAD17.</text>
</comment>
<evidence type="ECO:0000256" key="4">
    <source>
        <dbReference type="ARBA" id="ARBA00069750"/>
    </source>
</evidence>
<dbReference type="InterPro" id="IPR026584">
    <property type="entry name" value="Rad9"/>
</dbReference>
<evidence type="ECO:0000256" key="1">
    <source>
        <dbReference type="ARBA" id="ARBA00008494"/>
    </source>
</evidence>
<feature type="region of interest" description="Disordered" evidence="6">
    <location>
        <begin position="1"/>
        <end position="34"/>
    </location>
</feature>
<dbReference type="SUPFAM" id="SSF55979">
    <property type="entry name" value="DNA clamp"/>
    <property type="match status" value="1"/>
</dbReference>
<dbReference type="Pfam" id="PF04139">
    <property type="entry name" value="Rad9"/>
    <property type="match status" value="1"/>
</dbReference>
<dbReference type="AlphaFoldDB" id="A0A4U1FK22"/>
<dbReference type="GO" id="GO:0031573">
    <property type="term" value="P:mitotic intra-S DNA damage checkpoint signaling"/>
    <property type="evidence" value="ECO:0007669"/>
    <property type="project" value="TreeGrafter"/>
</dbReference>
<feature type="non-terminal residue" evidence="7">
    <location>
        <position position="1"/>
    </location>
</feature>
<dbReference type="EMBL" id="RWIC01000091">
    <property type="protein sequence ID" value="TKC50268.1"/>
    <property type="molecule type" value="Genomic_DNA"/>
</dbReference>
<reference evidence="8" key="1">
    <citation type="journal article" date="2019" name="IScience">
        <title>Narwhal Genome Reveals Long-Term Low Genetic Diversity despite Current Large Abundance Size.</title>
        <authorList>
            <person name="Westbury M.V."/>
            <person name="Petersen B."/>
            <person name="Garde E."/>
            <person name="Heide-Jorgensen M.P."/>
            <person name="Lorenzen E.D."/>
        </authorList>
    </citation>
    <scope>NUCLEOTIDE SEQUENCE [LARGE SCALE GENOMIC DNA]</scope>
</reference>
<dbReference type="Gene3D" id="3.70.10.10">
    <property type="match status" value="1"/>
</dbReference>
<dbReference type="CDD" id="cd00577">
    <property type="entry name" value="PCNA"/>
    <property type="match status" value="1"/>
</dbReference>
<organism evidence="7 8">
    <name type="scientific">Monodon monoceros</name>
    <name type="common">Narwhal</name>
    <name type="synonym">Ceratodon monodon</name>
    <dbReference type="NCBI Taxonomy" id="40151"/>
    <lineage>
        <taxon>Eukaryota</taxon>
        <taxon>Metazoa</taxon>
        <taxon>Chordata</taxon>
        <taxon>Craniata</taxon>
        <taxon>Vertebrata</taxon>
        <taxon>Euteleostomi</taxon>
        <taxon>Mammalia</taxon>
        <taxon>Eutheria</taxon>
        <taxon>Laurasiatheria</taxon>
        <taxon>Artiodactyla</taxon>
        <taxon>Whippomorpha</taxon>
        <taxon>Cetacea</taxon>
        <taxon>Odontoceti</taxon>
        <taxon>Monodontidae</taxon>
        <taxon>Monodon</taxon>
    </lineage>
</organism>
<dbReference type="PIRSF" id="PIRSF009303">
    <property type="entry name" value="Cell_cycle_RAD9"/>
    <property type="match status" value="1"/>
</dbReference>
<evidence type="ECO:0000256" key="3">
    <source>
        <dbReference type="ARBA" id="ARBA00066208"/>
    </source>
</evidence>
<evidence type="ECO:0000256" key="5">
    <source>
        <dbReference type="ARBA" id="ARBA00079898"/>
    </source>
</evidence>
<dbReference type="GO" id="GO:0000076">
    <property type="term" value="P:DNA replication checkpoint signaling"/>
    <property type="evidence" value="ECO:0007669"/>
    <property type="project" value="TreeGrafter"/>
</dbReference>
<protein>
    <recommendedName>
        <fullName evidence="4">Cell cycle checkpoint control protein RAD9B</fullName>
    </recommendedName>
    <alternativeName>
        <fullName evidence="5">DNA repair exonuclease rad9 homolog B</fullName>
    </alternativeName>
</protein>
<sequence>PGPGRARHGLRDRLSPRPETPSVSQRRSTPTERQASVAAAAALTILFQKRGQHPGAWGPRAEARRVTDIFRDCSHAEVRDERQSVFGKAIQALSRISDELWLDPSEKGLALRSVNSCRSAYGCVLFSPVFFQHYQWSTSVKMNDGDTISNLNCKLGMKSILPIFRCLNSLERNVEKCKIFTRSDKCKVVIQFFCRHGIKRIHNLCFQESQPLQVIFEKNMCSNTLVIQPRVLAEATVLFTSSQEEVTLAVTPLNVCIKSSNEESMDLTNSVYSEMFVGPDEFDFYQIGVNTEITFCFKELKGMLTFSEATHAPIAIHFDFPGKPMALSIDDMLLEANFILATLADEPSRASSPQSLCLSQKRKRSELIHSNSEAGKNVTSKDAEYISRKAVPKRLYSETRTKVSSLENRGSPLTERANRDISEVPESSVSDTEEVPGSSHLRKFSCMFFGAVSSDQQEHFNHPFHSLATASDSEEDVNDGSFSTF</sequence>
<feature type="compositionally biased region" description="Polar residues" evidence="6">
    <location>
        <begin position="21"/>
        <end position="34"/>
    </location>
</feature>
<dbReference type="InterPro" id="IPR007268">
    <property type="entry name" value="Rad9/Ddc1"/>
</dbReference>
<evidence type="ECO:0000256" key="6">
    <source>
        <dbReference type="SAM" id="MobiDB-lite"/>
    </source>
</evidence>
<proteinExistence type="inferred from homology"/>
<name>A0A4U1FK22_MONMO</name>
<dbReference type="Proteomes" id="UP000308365">
    <property type="component" value="Unassembled WGS sequence"/>
</dbReference>